<dbReference type="EMBL" id="WJXA01000006">
    <property type="protein sequence ID" value="KAF7141783.1"/>
    <property type="molecule type" value="Genomic_DNA"/>
</dbReference>
<dbReference type="OrthoDB" id="1898716at2759"/>
<dbReference type="InterPro" id="IPR050142">
    <property type="entry name" value="MADS-box/MEF2_TF"/>
</dbReference>
<dbReference type="Pfam" id="PF00319">
    <property type="entry name" value="SRF-TF"/>
    <property type="match status" value="1"/>
</dbReference>
<dbReference type="GO" id="GO:0045944">
    <property type="term" value="P:positive regulation of transcription by RNA polymerase II"/>
    <property type="evidence" value="ECO:0007669"/>
    <property type="project" value="InterPro"/>
</dbReference>
<evidence type="ECO:0000259" key="7">
    <source>
        <dbReference type="PROSITE" id="PS50066"/>
    </source>
</evidence>
<evidence type="ECO:0000256" key="3">
    <source>
        <dbReference type="ARBA" id="ARBA00023125"/>
    </source>
</evidence>
<dbReference type="PROSITE" id="PS50066">
    <property type="entry name" value="MADS_BOX_2"/>
    <property type="match status" value="1"/>
</dbReference>
<dbReference type="GO" id="GO:0046983">
    <property type="term" value="F:protein dimerization activity"/>
    <property type="evidence" value="ECO:0007669"/>
    <property type="project" value="InterPro"/>
</dbReference>
<dbReference type="FunFam" id="3.40.1810.10:FF:000028">
    <property type="entry name" value="Agamous-like MADS-box protein AGL66 isoform A"/>
    <property type="match status" value="1"/>
</dbReference>
<organism evidence="8 9">
    <name type="scientific">Rhododendron simsii</name>
    <name type="common">Sims's rhododendron</name>
    <dbReference type="NCBI Taxonomy" id="118357"/>
    <lineage>
        <taxon>Eukaryota</taxon>
        <taxon>Viridiplantae</taxon>
        <taxon>Streptophyta</taxon>
        <taxon>Embryophyta</taxon>
        <taxon>Tracheophyta</taxon>
        <taxon>Spermatophyta</taxon>
        <taxon>Magnoliopsida</taxon>
        <taxon>eudicotyledons</taxon>
        <taxon>Gunneridae</taxon>
        <taxon>Pentapetalae</taxon>
        <taxon>asterids</taxon>
        <taxon>Ericales</taxon>
        <taxon>Ericaceae</taxon>
        <taxon>Ericoideae</taxon>
        <taxon>Rhodoreae</taxon>
        <taxon>Rhododendron</taxon>
    </lineage>
</organism>
<keyword evidence="9" id="KW-1185">Reference proteome</keyword>
<gene>
    <name evidence="8" type="ORF">RHSIM_Rhsim06G0085600</name>
</gene>
<dbReference type="InterPro" id="IPR002100">
    <property type="entry name" value="TF_MADSbox"/>
</dbReference>
<dbReference type="AlphaFoldDB" id="A0A834GTU7"/>
<dbReference type="CDD" id="cd00265">
    <property type="entry name" value="MADS_MEF2_like"/>
    <property type="match status" value="1"/>
</dbReference>
<evidence type="ECO:0000256" key="1">
    <source>
        <dbReference type="ARBA" id="ARBA00004123"/>
    </source>
</evidence>
<feature type="region of interest" description="Disordered" evidence="6">
    <location>
        <begin position="284"/>
        <end position="314"/>
    </location>
</feature>
<feature type="domain" description="MADS-box" evidence="7">
    <location>
        <begin position="1"/>
        <end position="61"/>
    </location>
</feature>
<dbReference type="GO" id="GO:0000977">
    <property type="term" value="F:RNA polymerase II transcription regulatory region sequence-specific DNA binding"/>
    <property type="evidence" value="ECO:0007669"/>
    <property type="project" value="InterPro"/>
</dbReference>
<evidence type="ECO:0000313" key="8">
    <source>
        <dbReference type="EMBL" id="KAF7141783.1"/>
    </source>
</evidence>
<keyword evidence="2" id="KW-0805">Transcription regulation</keyword>
<evidence type="ECO:0000256" key="6">
    <source>
        <dbReference type="SAM" id="MobiDB-lite"/>
    </source>
</evidence>
<dbReference type="PROSITE" id="PS00350">
    <property type="entry name" value="MADS_BOX_1"/>
    <property type="match status" value="1"/>
</dbReference>
<keyword evidence="5" id="KW-0539">Nucleus</keyword>
<reference evidence="8" key="1">
    <citation type="submission" date="2019-11" db="EMBL/GenBank/DDBJ databases">
        <authorList>
            <person name="Liu Y."/>
            <person name="Hou J."/>
            <person name="Li T.-Q."/>
            <person name="Guan C.-H."/>
            <person name="Wu X."/>
            <person name="Wu H.-Z."/>
            <person name="Ling F."/>
            <person name="Zhang R."/>
            <person name="Shi X.-G."/>
            <person name="Ren J.-P."/>
            <person name="Chen E.-F."/>
            <person name="Sun J.-M."/>
        </authorList>
    </citation>
    <scope>NUCLEOTIDE SEQUENCE</scope>
    <source>
        <strain evidence="8">Adult_tree_wgs_1</strain>
        <tissue evidence="8">Leaves</tissue>
    </source>
</reference>
<dbReference type="Proteomes" id="UP000626092">
    <property type="component" value="Unassembled WGS sequence"/>
</dbReference>
<sequence>MGRVKLKMKRIENNTNRQVTFSKRRNGLIKKAYEISVLCDIDLALIMFSPSGRLTHFSSKTRIEDVFHRFINLSDHERVSAISSPSRDRGDSSDTLEISECLVRTLNQLKTENEVALQHTKTNTQGATKLRVEEIVQEIGWLNQQLETAEEQLSMFEPDTSSMNSLEELESCQKQIEDILSTVTERKECLLNNYASSSHTPSCLQGMMQQQQMPTYFENNPQMFKSSVPFIPLREIPSAVYDPMLQGTSSNTDLQGMGECHLFSPIQGMEEAGVAAFMPHDLGEYASSTSGEKSDSKASNYEGELGYKLPSPQD</sequence>
<comment type="caution">
    <text evidence="8">The sequence shown here is derived from an EMBL/GenBank/DDBJ whole genome shotgun (WGS) entry which is preliminary data.</text>
</comment>
<dbReference type="PANTHER" id="PTHR48019">
    <property type="entry name" value="SERUM RESPONSE FACTOR HOMOLOG"/>
    <property type="match status" value="1"/>
</dbReference>
<accession>A0A834GTU7</accession>
<evidence type="ECO:0000313" key="9">
    <source>
        <dbReference type="Proteomes" id="UP000626092"/>
    </source>
</evidence>
<keyword evidence="3" id="KW-0238">DNA-binding</keyword>
<proteinExistence type="predicted"/>
<dbReference type="Gene3D" id="3.40.1810.10">
    <property type="entry name" value="Transcription factor, MADS-box"/>
    <property type="match status" value="1"/>
</dbReference>
<protein>
    <recommendedName>
        <fullName evidence="7">MADS-box domain-containing protein</fullName>
    </recommendedName>
</protein>
<comment type="subcellular location">
    <subcellularLocation>
        <location evidence="1">Nucleus</location>
    </subcellularLocation>
</comment>
<dbReference type="SUPFAM" id="SSF55455">
    <property type="entry name" value="SRF-like"/>
    <property type="match status" value="1"/>
</dbReference>
<evidence type="ECO:0000256" key="2">
    <source>
        <dbReference type="ARBA" id="ARBA00023015"/>
    </source>
</evidence>
<evidence type="ECO:0000256" key="4">
    <source>
        <dbReference type="ARBA" id="ARBA00023163"/>
    </source>
</evidence>
<keyword evidence="4" id="KW-0804">Transcription</keyword>
<evidence type="ECO:0000256" key="5">
    <source>
        <dbReference type="ARBA" id="ARBA00023242"/>
    </source>
</evidence>
<dbReference type="GO" id="GO:0005634">
    <property type="term" value="C:nucleus"/>
    <property type="evidence" value="ECO:0007669"/>
    <property type="project" value="UniProtKB-SubCell"/>
</dbReference>
<dbReference type="PRINTS" id="PR00404">
    <property type="entry name" value="MADSDOMAIN"/>
</dbReference>
<dbReference type="InterPro" id="IPR033896">
    <property type="entry name" value="MEF2-like_N"/>
</dbReference>
<dbReference type="SMART" id="SM00432">
    <property type="entry name" value="MADS"/>
    <property type="match status" value="1"/>
</dbReference>
<dbReference type="InterPro" id="IPR036879">
    <property type="entry name" value="TF_MADSbox_sf"/>
</dbReference>
<name>A0A834GTU7_RHOSS</name>